<protein>
    <recommendedName>
        <fullName evidence="2">HNH domain-containing protein</fullName>
    </recommendedName>
</protein>
<feature type="compositionally biased region" description="Basic and acidic residues" evidence="1">
    <location>
        <begin position="212"/>
        <end position="228"/>
    </location>
</feature>
<dbReference type="Gene3D" id="1.10.30.50">
    <property type="match status" value="1"/>
</dbReference>
<feature type="region of interest" description="Disordered" evidence="1">
    <location>
        <begin position="192"/>
        <end position="238"/>
    </location>
</feature>
<dbReference type="GO" id="GO:0004519">
    <property type="term" value="F:endonuclease activity"/>
    <property type="evidence" value="ECO:0007669"/>
    <property type="project" value="InterPro"/>
</dbReference>
<dbReference type="EMBL" id="LAZR01046711">
    <property type="protein sequence ID" value="KKK95896.1"/>
    <property type="molecule type" value="Genomic_DNA"/>
</dbReference>
<feature type="domain" description="HNH" evidence="2">
    <location>
        <begin position="149"/>
        <end position="182"/>
    </location>
</feature>
<gene>
    <name evidence="3" type="ORF">LCGC14_2668220</name>
</gene>
<evidence type="ECO:0000313" key="3">
    <source>
        <dbReference type="EMBL" id="KKK95896.1"/>
    </source>
</evidence>
<dbReference type="GO" id="GO:0008270">
    <property type="term" value="F:zinc ion binding"/>
    <property type="evidence" value="ECO:0007669"/>
    <property type="project" value="InterPro"/>
</dbReference>
<dbReference type="AlphaFoldDB" id="A0A0F9CGT5"/>
<feature type="non-terminal residue" evidence="3">
    <location>
        <position position="327"/>
    </location>
</feature>
<feature type="compositionally biased region" description="Low complexity" evidence="1">
    <location>
        <begin position="194"/>
        <end position="211"/>
    </location>
</feature>
<organism evidence="3">
    <name type="scientific">marine sediment metagenome</name>
    <dbReference type="NCBI Taxonomy" id="412755"/>
    <lineage>
        <taxon>unclassified sequences</taxon>
        <taxon>metagenomes</taxon>
        <taxon>ecological metagenomes</taxon>
    </lineage>
</organism>
<evidence type="ECO:0000256" key="1">
    <source>
        <dbReference type="SAM" id="MobiDB-lite"/>
    </source>
</evidence>
<sequence length="327" mass="37391">MARNRMIKPDFWEDEKIGELNHRQRLLFIGMWNHADDEGLIRAKAEYLKSMIFVYDDFLIEKTEEDINQLAKLELIFLYSGTLNQRYAYVINFRKHQKIDRPQKSKLPPPSIQNNKVKDMYYARGSYLCYLCELPVNMMDSLNICQSMAPSIDHIIPKVKGGSDYPTNIACAHISCNKSKGNLTLKEFKERISSKSSSSNDSSSDSLSGSVTKEKVKEKVKEKEKQTKENPPPYLGDQSSKITELAKQLARLSSAYPKNGHKDFNVNGLIQELVNKKIHPQAIFVALSSLAKRWTLTGDDVVKNPRGYVWAIINTTSGNYYEREHTA</sequence>
<comment type="caution">
    <text evidence="3">The sequence shown here is derived from an EMBL/GenBank/DDBJ whole genome shotgun (WGS) entry which is preliminary data.</text>
</comment>
<reference evidence="3" key="1">
    <citation type="journal article" date="2015" name="Nature">
        <title>Complex archaea that bridge the gap between prokaryotes and eukaryotes.</title>
        <authorList>
            <person name="Spang A."/>
            <person name="Saw J.H."/>
            <person name="Jorgensen S.L."/>
            <person name="Zaremba-Niedzwiedzka K."/>
            <person name="Martijn J."/>
            <person name="Lind A.E."/>
            <person name="van Eijk R."/>
            <person name="Schleper C."/>
            <person name="Guy L."/>
            <person name="Ettema T.J."/>
        </authorList>
    </citation>
    <scope>NUCLEOTIDE SEQUENCE</scope>
</reference>
<dbReference type="InterPro" id="IPR002711">
    <property type="entry name" value="HNH"/>
</dbReference>
<dbReference type="Pfam" id="PF01844">
    <property type="entry name" value="HNH"/>
    <property type="match status" value="1"/>
</dbReference>
<accession>A0A0F9CGT5</accession>
<dbReference type="InterPro" id="IPR003615">
    <property type="entry name" value="HNH_nuc"/>
</dbReference>
<dbReference type="CDD" id="cd00085">
    <property type="entry name" value="HNHc"/>
    <property type="match status" value="1"/>
</dbReference>
<name>A0A0F9CGT5_9ZZZZ</name>
<evidence type="ECO:0000259" key="2">
    <source>
        <dbReference type="Pfam" id="PF01844"/>
    </source>
</evidence>
<dbReference type="GO" id="GO:0003676">
    <property type="term" value="F:nucleic acid binding"/>
    <property type="evidence" value="ECO:0007669"/>
    <property type="project" value="InterPro"/>
</dbReference>
<proteinExistence type="predicted"/>